<reference evidence="1 2" key="1">
    <citation type="submission" date="2019-10" db="EMBL/GenBank/DDBJ databases">
        <title>Actinomadura rubteroloni sp. nov. and Actinomadura macrotermitis sp. nov., isolated from the gut of fungus growing-termite Macrotermes natalensis.</title>
        <authorList>
            <person name="Benndorf R."/>
            <person name="Martin K."/>
            <person name="Kuefner M."/>
            <person name="De Beer W."/>
            <person name="Kaster A.-K."/>
            <person name="Vollmers J."/>
            <person name="Poulsen M."/>
            <person name="Beemelmanns C."/>
        </authorList>
    </citation>
    <scope>NUCLEOTIDE SEQUENCE [LARGE SCALE GENOMIC DNA]</scope>
    <source>
        <strain evidence="1 2">RB68</strain>
    </source>
</reference>
<evidence type="ECO:0000313" key="2">
    <source>
        <dbReference type="Proteomes" id="UP000487268"/>
    </source>
</evidence>
<protein>
    <submittedName>
        <fullName evidence="1">Uncharacterized protein</fullName>
    </submittedName>
</protein>
<dbReference type="EMBL" id="WEGH01000005">
    <property type="protein sequence ID" value="MQY08891.1"/>
    <property type="molecule type" value="Genomic_DNA"/>
</dbReference>
<comment type="caution">
    <text evidence="1">The sequence shown here is derived from an EMBL/GenBank/DDBJ whole genome shotgun (WGS) entry which is preliminary data.</text>
</comment>
<proteinExistence type="predicted"/>
<sequence length="44" mass="4401">MGGGVVGRAVVGRVQCVQVDDQFFDGDEVAVCGGGPETVRGSCS</sequence>
<keyword evidence="2" id="KW-1185">Reference proteome</keyword>
<dbReference type="Proteomes" id="UP000487268">
    <property type="component" value="Unassembled WGS sequence"/>
</dbReference>
<evidence type="ECO:0000313" key="1">
    <source>
        <dbReference type="EMBL" id="MQY08891.1"/>
    </source>
</evidence>
<accession>A0A7K0C603</accession>
<gene>
    <name evidence="1" type="ORF">ACRB68_70020</name>
</gene>
<dbReference type="AlphaFoldDB" id="A0A7K0C603"/>
<organism evidence="1 2">
    <name type="scientific">Actinomadura macrotermitis</name>
    <dbReference type="NCBI Taxonomy" id="2585200"/>
    <lineage>
        <taxon>Bacteria</taxon>
        <taxon>Bacillati</taxon>
        <taxon>Actinomycetota</taxon>
        <taxon>Actinomycetes</taxon>
        <taxon>Streptosporangiales</taxon>
        <taxon>Thermomonosporaceae</taxon>
        <taxon>Actinomadura</taxon>
    </lineage>
</organism>
<name>A0A7K0C603_9ACTN</name>